<keyword evidence="1" id="KW-0472">Membrane</keyword>
<reference evidence="2 3" key="1">
    <citation type="submission" date="2015-04" db="EMBL/GenBank/DDBJ databases">
        <authorList>
            <person name="Syromyatnikov M.Y."/>
            <person name="Popov V.N."/>
        </authorList>
    </citation>
    <scope>NUCLEOTIDE SEQUENCE [LARGE SCALE GENOMIC DNA]</scope>
</reference>
<protein>
    <submittedName>
        <fullName evidence="2">CLUMA_CG008384, isoform A</fullName>
    </submittedName>
</protein>
<evidence type="ECO:0000256" key="1">
    <source>
        <dbReference type="SAM" id="Phobius"/>
    </source>
</evidence>
<dbReference type="AlphaFoldDB" id="A0A1J1I5N1"/>
<organism evidence="2 3">
    <name type="scientific">Clunio marinus</name>
    <dbReference type="NCBI Taxonomy" id="568069"/>
    <lineage>
        <taxon>Eukaryota</taxon>
        <taxon>Metazoa</taxon>
        <taxon>Ecdysozoa</taxon>
        <taxon>Arthropoda</taxon>
        <taxon>Hexapoda</taxon>
        <taxon>Insecta</taxon>
        <taxon>Pterygota</taxon>
        <taxon>Neoptera</taxon>
        <taxon>Endopterygota</taxon>
        <taxon>Diptera</taxon>
        <taxon>Nematocera</taxon>
        <taxon>Chironomoidea</taxon>
        <taxon>Chironomidae</taxon>
        <taxon>Clunio</taxon>
    </lineage>
</organism>
<sequence length="71" mass="8373">MAKLKIDFSQIFHPYTLTICLVLSFFQRKEKVNRKLHKSIEMKLLCNIICHLSKLCLTDMTSFIKKHTCIS</sequence>
<gene>
    <name evidence="2" type="ORF">CLUMA_CG008384</name>
</gene>
<name>A0A1J1I5N1_9DIPT</name>
<keyword evidence="3" id="KW-1185">Reference proteome</keyword>
<feature type="transmembrane region" description="Helical" evidence="1">
    <location>
        <begin position="6"/>
        <end position="26"/>
    </location>
</feature>
<evidence type="ECO:0000313" key="2">
    <source>
        <dbReference type="EMBL" id="CRK94892.1"/>
    </source>
</evidence>
<dbReference type="EMBL" id="CVRI01000040">
    <property type="protein sequence ID" value="CRK94892.1"/>
    <property type="molecule type" value="Genomic_DNA"/>
</dbReference>
<proteinExistence type="predicted"/>
<keyword evidence="1" id="KW-1133">Transmembrane helix</keyword>
<dbReference type="Proteomes" id="UP000183832">
    <property type="component" value="Unassembled WGS sequence"/>
</dbReference>
<accession>A0A1J1I5N1</accession>
<evidence type="ECO:0000313" key="3">
    <source>
        <dbReference type="Proteomes" id="UP000183832"/>
    </source>
</evidence>
<keyword evidence="1" id="KW-0812">Transmembrane</keyword>